<keyword evidence="5" id="KW-1133">Transmembrane helix</keyword>
<keyword evidence="5" id="KW-0472">Membrane</keyword>
<accession>A0A9W9ILW2</accession>
<gene>
    <name evidence="7" type="ORF">N7482_002498</name>
</gene>
<dbReference type="SUPFAM" id="SSF51905">
    <property type="entry name" value="FAD/NAD(P)-binding domain"/>
    <property type="match status" value="1"/>
</dbReference>
<dbReference type="InterPro" id="IPR036188">
    <property type="entry name" value="FAD/NAD-bd_sf"/>
</dbReference>
<organism evidence="7 8">
    <name type="scientific">Penicillium canariense</name>
    <dbReference type="NCBI Taxonomy" id="189055"/>
    <lineage>
        <taxon>Eukaryota</taxon>
        <taxon>Fungi</taxon>
        <taxon>Dikarya</taxon>
        <taxon>Ascomycota</taxon>
        <taxon>Pezizomycotina</taxon>
        <taxon>Eurotiomycetes</taxon>
        <taxon>Eurotiomycetidae</taxon>
        <taxon>Eurotiales</taxon>
        <taxon>Aspergillaceae</taxon>
        <taxon>Penicillium</taxon>
    </lineage>
</organism>
<dbReference type="EMBL" id="JAPQKN010000001">
    <property type="protein sequence ID" value="KAJ5176621.1"/>
    <property type="molecule type" value="Genomic_DNA"/>
</dbReference>
<evidence type="ECO:0000313" key="8">
    <source>
        <dbReference type="Proteomes" id="UP001149163"/>
    </source>
</evidence>
<feature type="transmembrane region" description="Helical" evidence="5">
    <location>
        <begin position="20"/>
        <end position="38"/>
    </location>
</feature>
<comment type="cofactor">
    <cofactor evidence="1">
        <name>FAD</name>
        <dbReference type="ChEBI" id="CHEBI:57692"/>
    </cofactor>
</comment>
<keyword evidence="4" id="KW-0560">Oxidoreductase</keyword>
<dbReference type="OrthoDB" id="2690153at2759"/>
<evidence type="ECO:0000313" key="7">
    <source>
        <dbReference type="EMBL" id="KAJ5176621.1"/>
    </source>
</evidence>
<dbReference type="PANTHER" id="PTHR43004:SF19">
    <property type="entry name" value="BINDING MONOOXYGENASE, PUTATIVE (JCVI)-RELATED"/>
    <property type="match status" value="1"/>
</dbReference>
<proteinExistence type="predicted"/>
<evidence type="ECO:0000256" key="4">
    <source>
        <dbReference type="ARBA" id="ARBA00023002"/>
    </source>
</evidence>
<comment type="caution">
    <text evidence="7">The sequence shown here is derived from an EMBL/GenBank/DDBJ whole genome shotgun (WGS) entry which is preliminary data.</text>
</comment>
<feature type="domain" description="FAD-binding" evidence="6">
    <location>
        <begin position="20"/>
        <end position="87"/>
    </location>
</feature>
<dbReference type="AlphaFoldDB" id="A0A9W9ILW2"/>
<evidence type="ECO:0000256" key="5">
    <source>
        <dbReference type="SAM" id="Phobius"/>
    </source>
</evidence>
<dbReference type="Proteomes" id="UP001149163">
    <property type="component" value="Unassembled WGS sequence"/>
</dbReference>
<reference evidence="7" key="1">
    <citation type="submission" date="2022-11" db="EMBL/GenBank/DDBJ databases">
        <authorList>
            <person name="Petersen C."/>
        </authorList>
    </citation>
    <scope>NUCLEOTIDE SEQUENCE</scope>
    <source>
        <strain evidence="7">IBT 26290</strain>
    </source>
</reference>
<dbReference type="PANTHER" id="PTHR43004">
    <property type="entry name" value="TRK SYSTEM POTASSIUM UPTAKE PROTEIN"/>
    <property type="match status" value="1"/>
</dbReference>
<reference evidence="7" key="2">
    <citation type="journal article" date="2023" name="IMA Fungus">
        <title>Comparative genomic study of the Penicillium genus elucidates a diverse pangenome and 15 lateral gene transfer events.</title>
        <authorList>
            <person name="Petersen C."/>
            <person name="Sorensen T."/>
            <person name="Nielsen M.R."/>
            <person name="Sondergaard T.E."/>
            <person name="Sorensen J.L."/>
            <person name="Fitzpatrick D.A."/>
            <person name="Frisvad J.C."/>
            <person name="Nielsen K.L."/>
        </authorList>
    </citation>
    <scope>NUCLEOTIDE SEQUENCE</scope>
    <source>
        <strain evidence="7">IBT 26290</strain>
    </source>
</reference>
<dbReference type="RefSeq" id="XP_056548229.1">
    <property type="nucleotide sequence ID" value="XM_056684623.1"/>
</dbReference>
<dbReference type="GeneID" id="81423799"/>
<keyword evidence="5" id="KW-0812">Transmembrane</keyword>
<dbReference type="GO" id="GO:0016709">
    <property type="term" value="F:oxidoreductase activity, acting on paired donors, with incorporation or reduction of molecular oxygen, NAD(P)H as one donor, and incorporation of one atom of oxygen"/>
    <property type="evidence" value="ECO:0007669"/>
    <property type="project" value="UniProtKB-ARBA"/>
</dbReference>
<evidence type="ECO:0000256" key="3">
    <source>
        <dbReference type="ARBA" id="ARBA00022827"/>
    </source>
</evidence>
<protein>
    <recommendedName>
        <fullName evidence="6">FAD-binding domain-containing protein</fullName>
    </recommendedName>
</protein>
<keyword evidence="3" id="KW-0274">FAD</keyword>
<dbReference type="InterPro" id="IPR050641">
    <property type="entry name" value="RIFMO-like"/>
</dbReference>
<evidence type="ECO:0000256" key="2">
    <source>
        <dbReference type="ARBA" id="ARBA00022630"/>
    </source>
</evidence>
<dbReference type="Pfam" id="PF01494">
    <property type="entry name" value="FAD_binding_3"/>
    <property type="match status" value="1"/>
</dbReference>
<dbReference type="InterPro" id="IPR002938">
    <property type="entry name" value="FAD-bd"/>
</dbReference>
<evidence type="ECO:0000259" key="6">
    <source>
        <dbReference type="Pfam" id="PF01494"/>
    </source>
</evidence>
<name>A0A9W9ILW2_9EURO</name>
<evidence type="ECO:0000256" key="1">
    <source>
        <dbReference type="ARBA" id="ARBA00001974"/>
    </source>
</evidence>
<dbReference type="Gene3D" id="3.50.50.60">
    <property type="entry name" value="FAD/NAD(P)-binding domain"/>
    <property type="match status" value="1"/>
</dbReference>
<keyword evidence="8" id="KW-1185">Reference proteome</keyword>
<keyword evidence="2" id="KW-0285">Flavoprotein</keyword>
<sequence length="102" mass="10932">MGDSGTVNQSATDGAIPGSVPVLIVGGGPVGLLQALLLSRLGVRSLIVERYTERLGAPKAHVINPRSLEILRQYGLGEKRIHSLGTSRADGYWVKFHDQSVR</sequence>
<dbReference type="GO" id="GO:0071949">
    <property type="term" value="F:FAD binding"/>
    <property type="evidence" value="ECO:0007669"/>
    <property type="project" value="InterPro"/>
</dbReference>